<evidence type="ECO:0000313" key="4">
    <source>
        <dbReference type="EMBL" id="MEN7548615.1"/>
    </source>
</evidence>
<dbReference type="InterPro" id="IPR025403">
    <property type="entry name" value="TgpA-like_C"/>
</dbReference>
<sequence length="252" mass="29904">MISKITHLNSRKISTAFCILLSLIGLQALAQADTLQVQYDSIAVEIRAFDAQQLQEYLQDDTFVYEQKKITEDVSFLDFLLYWIRDWWNSLFEDVQNIQSFKMWMYILLGIVLTYIVLRFFDIDLVSFMYKSPSANRFKAQLVEEDIHEMDLEEEIKKAIAEGNFRLAVRYSYLRILKILSEKELISWRIEKTNHEYEVEIRDDALRQEFEQATYIFESICYGNFDVNREQFVTAHTEFETLSQKLNQVAAS</sequence>
<dbReference type="EMBL" id="JBDKWZ010000006">
    <property type="protein sequence ID" value="MEN7548615.1"/>
    <property type="molecule type" value="Genomic_DNA"/>
</dbReference>
<evidence type="ECO:0000259" key="3">
    <source>
        <dbReference type="Pfam" id="PF13559"/>
    </source>
</evidence>
<keyword evidence="1" id="KW-1133">Transmembrane helix</keyword>
<feature type="signal peptide" evidence="2">
    <location>
        <begin position="1"/>
        <end position="30"/>
    </location>
</feature>
<proteinExistence type="predicted"/>
<keyword evidence="1" id="KW-0472">Membrane</keyword>
<comment type="caution">
    <text evidence="4">The sequence shown here is derived from an EMBL/GenBank/DDBJ whole genome shotgun (WGS) entry which is preliminary data.</text>
</comment>
<evidence type="ECO:0000256" key="1">
    <source>
        <dbReference type="SAM" id="Phobius"/>
    </source>
</evidence>
<feature type="chain" id="PRO_5043353728" evidence="2">
    <location>
        <begin position="31"/>
        <end position="252"/>
    </location>
</feature>
<dbReference type="Proteomes" id="UP001403385">
    <property type="component" value="Unassembled WGS sequence"/>
</dbReference>
<evidence type="ECO:0000313" key="5">
    <source>
        <dbReference type="Proteomes" id="UP001403385"/>
    </source>
</evidence>
<dbReference type="AlphaFoldDB" id="A0AAW9SA36"/>
<keyword evidence="5" id="KW-1185">Reference proteome</keyword>
<gene>
    <name evidence="4" type="ORF">AAG747_11885</name>
</gene>
<accession>A0AAW9SA36</accession>
<evidence type="ECO:0000256" key="2">
    <source>
        <dbReference type="SAM" id="SignalP"/>
    </source>
</evidence>
<dbReference type="Pfam" id="PF13559">
    <property type="entry name" value="DUF4129"/>
    <property type="match status" value="1"/>
</dbReference>
<keyword evidence="1" id="KW-0812">Transmembrane</keyword>
<name>A0AAW9SA36_9BACT</name>
<feature type="domain" description="Protein-glutamine gamma-glutamyltransferase-like C-terminal" evidence="3">
    <location>
        <begin position="173"/>
        <end position="235"/>
    </location>
</feature>
<dbReference type="RefSeq" id="WP_346821393.1">
    <property type="nucleotide sequence ID" value="NZ_JBDKWZ010000006.1"/>
</dbReference>
<organism evidence="4 5">
    <name type="scientific">Rapidithrix thailandica</name>
    <dbReference type="NCBI Taxonomy" id="413964"/>
    <lineage>
        <taxon>Bacteria</taxon>
        <taxon>Pseudomonadati</taxon>
        <taxon>Bacteroidota</taxon>
        <taxon>Cytophagia</taxon>
        <taxon>Cytophagales</taxon>
        <taxon>Flammeovirgaceae</taxon>
        <taxon>Rapidithrix</taxon>
    </lineage>
</organism>
<reference evidence="4 5" key="1">
    <citation type="submission" date="2024-04" db="EMBL/GenBank/DDBJ databases">
        <title>Novel genus in family Flammeovirgaceae.</title>
        <authorList>
            <person name="Nguyen T.H."/>
            <person name="Vuong T.Q."/>
            <person name="Le H."/>
            <person name="Kim S.-G."/>
        </authorList>
    </citation>
    <scope>NUCLEOTIDE SEQUENCE [LARGE SCALE GENOMIC DNA]</scope>
    <source>
        <strain evidence="4 5">JCM 23209</strain>
    </source>
</reference>
<keyword evidence="2" id="KW-0732">Signal</keyword>
<feature type="transmembrane region" description="Helical" evidence="1">
    <location>
        <begin position="103"/>
        <end position="121"/>
    </location>
</feature>
<protein>
    <submittedName>
        <fullName evidence="4">DUF4129 domain-containing protein</fullName>
    </submittedName>
</protein>